<sequence>MASLSAQRLANSARLEETLVSGAAPDGGVDLDELGSLLVSLEEEVGIVSVWPSVTPRIRNRPKYRFREVAGATYGHHPRTVGQTTARTGGPWFTAATPPKPAQKKNMLSLDSRTDPRSVDQTTVRGLCPWIETSFTQSLTQTTVDQHGPSIDPRSVGLTVQVLSIQITLRSIPDLQFSSISGDTLLRTNNQKNLATKFNVAFWIPNRGAVTHSARSPSTAIYLANHSVIASCRSTFLWKAPPRTMSHR</sequence>
<evidence type="ECO:0000256" key="1">
    <source>
        <dbReference type="SAM" id="MobiDB-lite"/>
    </source>
</evidence>
<dbReference type="EnsemblPlants" id="PGSC0003DMT400096446">
    <property type="protein sequence ID" value="PGSC0003DMT400096446"/>
    <property type="gene ID" value="PGSC0003DMG400046017"/>
</dbReference>
<dbReference type="Proteomes" id="UP000011115">
    <property type="component" value="Unassembled WGS sequence"/>
</dbReference>
<organism evidence="2 3">
    <name type="scientific">Solanum tuberosum</name>
    <name type="common">Potato</name>
    <dbReference type="NCBI Taxonomy" id="4113"/>
    <lineage>
        <taxon>Eukaryota</taxon>
        <taxon>Viridiplantae</taxon>
        <taxon>Streptophyta</taxon>
        <taxon>Embryophyta</taxon>
        <taxon>Tracheophyta</taxon>
        <taxon>Spermatophyta</taxon>
        <taxon>Magnoliopsida</taxon>
        <taxon>eudicotyledons</taxon>
        <taxon>Gunneridae</taxon>
        <taxon>Pentapetalae</taxon>
        <taxon>asterids</taxon>
        <taxon>lamiids</taxon>
        <taxon>Solanales</taxon>
        <taxon>Solanaceae</taxon>
        <taxon>Solanoideae</taxon>
        <taxon>Solaneae</taxon>
        <taxon>Solanum</taxon>
    </lineage>
</organism>
<proteinExistence type="predicted"/>
<reference evidence="2" key="2">
    <citation type="submission" date="2015-06" db="UniProtKB">
        <authorList>
            <consortium name="EnsemblPlants"/>
        </authorList>
    </citation>
    <scope>IDENTIFICATION</scope>
    <source>
        <strain evidence="2">DM1-3 516 R44</strain>
    </source>
</reference>
<keyword evidence="3" id="KW-1185">Reference proteome</keyword>
<dbReference type="HOGENOM" id="CLU_1121709_0_0_1"/>
<evidence type="ECO:0000313" key="3">
    <source>
        <dbReference type="Proteomes" id="UP000011115"/>
    </source>
</evidence>
<dbReference type="InParanoid" id="M1DYG4"/>
<dbReference type="Gramene" id="PGSC0003DMT400096446">
    <property type="protein sequence ID" value="PGSC0003DMT400096446"/>
    <property type="gene ID" value="PGSC0003DMG400046017"/>
</dbReference>
<reference evidence="3" key="1">
    <citation type="journal article" date="2011" name="Nature">
        <title>Genome sequence and analysis of the tuber crop potato.</title>
        <authorList>
            <consortium name="The Potato Genome Sequencing Consortium"/>
        </authorList>
    </citation>
    <scope>NUCLEOTIDE SEQUENCE [LARGE SCALE GENOMIC DNA]</scope>
    <source>
        <strain evidence="3">cv. DM1-3 516 R44</strain>
    </source>
</reference>
<evidence type="ECO:0000313" key="2">
    <source>
        <dbReference type="EnsemblPlants" id="PGSC0003DMT400096446"/>
    </source>
</evidence>
<feature type="region of interest" description="Disordered" evidence="1">
    <location>
        <begin position="97"/>
        <end position="121"/>
    </location>
</feature>
<accession>M1DYG4</accession>
<dbReference type="PaxDb" id="4113-PGSC0003DMT400096446"/>
<name>M1DYG4_SOLTU</name>
<protein>
    <submittedName>
        <fullName evidence="2">Uncharacterized protein</fullName>
    </submittedName>
</protein>
<dbReference type="AlphaFoldDB" id="M1DYG4"/>